<dbReference type="Proteomes" id="UP001152797">
    <property type="component" value="Unassembled WGS sequence"/>
</dbReference>
<dbReference type="PANTHER" id="PTHR16166">
    <property type="entry name" value="VACUOLAR PROTEIN SORTING-ASSOCIATED PROTEIN VPS13"/>
    <property type="match status" value="1"/>
</dbReference>
<dbReference type="EMBL" id="CAMXCT010000830">
    <property type="protein sequence ID" value="CAI3983711.1"/>
    <property type="molecule type" value="Genomic_DNA"/>
</dbReference>
<dbReference type="GO" id="GO:0045053">
    <property type="term" value="P:protein retention in Golgi apparatus"/>
    <property type="evidence" value="ECO:0007669"/>
    <property type="project" value="TreeGrafter"/>
</dbReference>
<evidence type="ECO:0000313" key="4">
    <source>
        <dbReference type="EMBL" id="CAL4771023.1"/>
    </source>
</evidence>
<evidence type="ECO:0000313" key="3">
    <source>
        <dbReference type="EMBL" id="CAL1137086.1"/>
    </source>
</evidence>
<dbReference type="OrthoDB" id="272810at2759"/>
<sequence>MVTAAVEHYLLKYLQPYVDGIDAKDLQLSLWSGKLELKDVKVKEDVLGLLGVEGVRVPKGLVKRICITLPSKTRILSGKISIQVDGVQLHGEHLSESSDEEALRKVRSTKLEATALRMNQLRDLHQRQQQAQEAYEQAEPGFGMRFARRLITNLSLELSDVKLAFDNQDPKACFAAAMSSLEVLSTDSSFRKFQKDEVLEDQGSSLFKVLRFDGLSLSYGQTKEELSNVVSPVRAELKVGHVPDGGMLRLEVDLGTDKATEIQMKRSHILGMLALKAALNHKWERLREKLVDPQVEAMVMIDLDASKERYFTLFRQQCLSNVDKGEVKVLAALQETGLSCAALEPEDNKELETLENVLPFQLLASARYRAEDYITELLKKAAPQAKPGWLSRTFWRREPEESPLDKLSAKDLLKELEDDRTADVEVVEPPQKLKVLLSGGQVLLDVEDDTGPALLRLLNMNLKTTTMAVKVDSATDHRGQSSADFRLDLGLGSVDISHHGNPFVQPKQQEADATLQQSLVLCLENRVQTTENLMKMSLTFAPVEIFMIRGLVASILGFWPGAPEVEKAAGTTKPKLVKKVKVEERASVAGPSTAEILREMVEENKTRAKELAQEVYNRIPDKISLEIKLASPTVHVPVASVGKALITLGELSLKSPEPCLFNNLHFQIDLNNTRISTVNLNNEHFDVVEPLPIKISMKYMEQKDRLAVDVAIEVGQLSLSASPESVNLLMGLPDAAVAMLTVPVQAEAEEIKIVEAVDAVKDPAKTFKQGAQRGSAVELLGEDFAALQRAEELQKKPMRTTVSMSFDDATFALSDSIMPLLRLKLEAMPPGLRLEVEPSHVDMKLEEASLGIEVLNPRHGDWEPFLERFDFGFTLNVTKTKSLTIYALGPLLVNVVPTPLHQILELLPLLLASLRPPSQDSADQSCTSTSTGGSAGSAKIRVMSLWGGQLEVHCTSGSKSISVPIQPTGSKWIALDQQISPLGLKYFQVGVRGSSTMSEPLWFEQNASVMIPGCEGDVVAQLLTPQPNHRLLLLAPAFRLHNCTDIPLAVRFHDKKTVDGSSPEVVQQLPAAVCDAALLGTAGLDELPAVEGTIEAIQNKELILPPNSICAVPAGSIGSTRKGPFTVVSLRPNASNFSAPLPLGREAVQGISCVDSGHRAVHFLVEAEVTGTRCAEKVKTLYIRPTLSLMNALPMGFLGLNLVGHGPVVVPALERLFSYDLSVQELRAVAHWTSDAASTAGQGLTLTARLAEGPETSKESLSGEDVVENTGNVQGDEALMLKLKASSDGAAAALALECLGHGQLRFSCPLWLLDRSGLKDLSIQVDGQELPSHGGVTLLHEDCFETPCDFELRGKLPPGPQWNLVELLFLLLELCCIVPGGKGFQPPNCEWSGVVLCSDAAAGSTPFAVRRKEGETEVWSVDVAPLHGSMGISIRHGSDFVAINRLENVRMQVQPLSHRGELEGIFEVLSSDPVPIGWSTPFAGSRCRARVTVEGQVLPINLQRTGTYPVEAKGRHQGWLGESHVPLSLRVHRHGLVTELSLEDACSDASSSDAGGFDASLSLRVKLGRAGISLIEENATPRELFFFSLDMLRLEYLQDAVRDSEKITISISEVQAICQLPDRTDGLDKVNILDPSRLLHLPKTLLENQDFPAVVLANHSAGGKSFLQFQMMRQATSSRDLLISSAELDVDKLDFTLDERWFTPLQQWLQVAGRGSFEFGDSARDLLLAAGKPITEGYVAPDVPAVVQAESVNISAVNTTVWCSLQLKHLDFLPAYIRTALHVFSLSKNFTLDGVSLELPAKQLEPHRGSLQDYAAAILNDYTSSVLAHIASLLGKSSVLNLPKAPLKLGGATVALFSDSLTEITNFSMSKLRHLTMDEEFIERKNRAPKSQIQGAQQGFNAAGKTLMEGVGGMFDVVTKPIEGAKKDGIWGFGTGLVQGTLGTIVKPVAAIGTAFSEVTDGLASSSNQLNVNEDTQRRSNRRRLRLPRLLFGDLGEVRKFVDIEAQLLQRYGENLKGVCEVVLLERTGKSTPVVLLYSDKLAVAVATVAEDRKLTPLEMLEESLPVLPSVTKAKTLRGVTFASLKEVSMTGNELRLVVKNGSYKVDLAKAHLQTGAKEALVEGIRRAIGSKGQLQAHRTWAELRGILRSDEHAARVRDMKMAHETGLKLHPTEAALSDRGSARVRLLDVFEVERFTLGFGWGTCNWPTDGDLQWRWVAENGKKHPQVADTLKKAKAAQEKEPPCTLGGLYKEAGPWKVDVTKFTDADGWVYGMAWSQPEWSHEPGLNLLRRRHWTRPFH</sequence>
<gene>
    <name evidence="2" type="ORF">C1SCF055_LOCUS11301</name>
</gene>
<reference evidence="3" key="2">
    <citation type="submission" date="2024-04" db="EMBL/GenBank/DDBJ databases">
        <authorList>
            <person name="Chen Y."/>
            <person name="Shah S."/>
            <person name="Dougan E. K."/>
            <person name="Thang M."/>
            <person name="Chan C."/>
        </authorList>
    </citation>
    <scope>NUCLEOTIDE SEQUENCE [LARGE SCALE GENOMIC DNA]</scope>
</reference>
<dbReference type="GO" id="GO:0006623">
    <property type="term" value="P:protein targeting to vacuole"/>
    <property type="evidence" value="ECO:0007669"/>
    <property type="project" value="TreeGrafter"/>
</dbReference>
<evidence type="ECO:0000256" key="1">
    <source>
        <dbReference type="ARBA" id="ARBA00006545"/>
    </source>
</evidence>
<protein>
    <submittedName>
        <fullName evidence="4">Vacuolar protein sorting-associated protein 13C</fullName>
    </submittedName>
</protein>
<name>A0A9P1C4J1_9DINO</name>
<evidence type="ECO:0000313" key="2">
    <source>
        <dbReference type="EMBL" id="CAI3983711.1"/>
    </source>
</evidence>
<comment type="caution">
    <text evidence="2">The sequence shown here is derived from an EMBL/GenBank/DDBJ whole genome shotgun (WGS) entry which is preliminary data.</text>
</comment>
<dbReference type="EMBL" id="CAMXCT020000830">
    <property type="protein sequence ID" value="CAL1137086.1"/>
    <property type="molecule type" value="Genomic_DNA"/>
</dbReference>
<dbReference type="PANTHER" id="PTHR16166:SF93">
    <property type="entry name" value="INTERMEMBRANE LIPID TRANSFER PROTEIN VPS13"/>
    <property type="match status" value="1"/>
</dbReference>
<dbReference type="InterPro" id="IPR026847">
    <property type="entry name" value="VPS13"/>
</dbReference>
<comment type="similarity">
    <text evidence="1">Belongs to the VPS13 family.</text>
</comment>
<organism evidence="2">
    <name type="scientific">Cladocopium goreaui</name>
    <dbReference type="NCBI Taxonomy" id="2562237"/>
    <lineage>
        <taxon>Eukaryota</taxon>
        <taxon>Sar</taxon>
        <taxon>Alveolata</taxon>
        <taxon>Dinophyceae</taxon>
        <taxon>Suessiales</taxon>
        <taxon>Symbiodiniaceae</taxon>
        <taxon>Cladocopium</taxon>
    </lineage>
</organism>
<keyword evidence="5" id="KW-1185">Reference proteome</keyword>
<dbReference type="EMBL" id="CAMXCT030000830">
    <property type="protein sequence ID" value="CAL4771023.1"/>
    <property type="molecule type" value="Genomic_DNA"/>
</dbReference>
<reference evidence="2" key="1">
    <citation type="submission" date="2022-10" db="EMBL/GenBank/DDBJ databases">
        <authorList>
            <person name="Chen Y."/>
            <person name="Dougan E. K."/>
            <person name="Chan C."/>
            <person name="Rhodes N."/>
            <person name="Thang M."/>
        </authorList>
    </citation>
    <scope>NUCLEOTIDE SEQUENCE</scope>
</reference>
<evidence type="ECO:0000313" key="5">
    <source>
        <dbReference type="Proteomes" id="UP001152797"/>
    </source>
</evidence>
<accession>A0A9P1C4J1</accession>
<proteinExistence type="inferred from homology"/>